<feature type="compositionally biased region" description="Pro residues" evidence="1">
    <location>
        <begin position="10"/>
        <end position="25"/>
    </location>
</feature>
<accession>A0ABV2KYK3</accession>
<protein>
    <submittedName>
        <fullName evidence="2">Uncharacterized protein</fullName>
    </submittedName>
</protein>
<keyword evidence="3" id="KW-1185">Reference proteome</keyword>
<evidence type="ECO:0000313" key="3">
    <source>
        <dbReference type="Proteomes" id="UP001549145"/>
    </source>
</evidence>
<dbReference type="RefSeq" id="WP_238279974.1">
    <property type="nucleotide sequence ID" value="NZ_BPQL01000069.1"/>
</dbReference>
<dbReference type="EMBL" id="JBEPMM010000001">
    <property type="protein sequence ID" value="MET3690633.1"/>
    <property type="molecule type" value="Genomic_DNA"/>
</dbReference>
<evidence type="ECO:0000256" key="1">
    <source>
        <dbReference type="SAM" id="MobiDB-lite"/>
    </source>
</evidence>
<dbReference type="Proteomes" id="UP001549145">
    <property type="component" value="Unassembled WGS sequence"/>
</dbReference>
<gene>
    <name evidence="2" type="ORF">ABID43_000152</name>
</gene>
<sequence>MSQIVKPDRPIWPPVPETTVPPQPQAPRSEPRAAPAEAKDRDAALHEALLAESDAKAGLSVFEGVGSFSG</sequence>
<reference evidence="2 3" key="1">
    <citation type="submission" date="2024-06" db="EMBL/GenBank/DDBJ databases">
        <title>Genomic Encyclopedia of Type Strains, Phase IV (KMG-IV): sequencing the most valuable type-strain genomes for metagenomic binning, comparative biology and taxonomic classification.</title>
        <authorList>
            <person name="Goeker M."/>
        </authorList>
    </citation>
    <scope>NUCLEOTIDE SEQUENCE [LARGE SCALE GENOMIC DNA]</scope>
    <source>
        <strain evidence="2 3">DSM 21331</strain>
    </source>
</reference>
<name>A0ABV2KYK3_9HYPH</name>
<evidence type="ECO:0000313" key="2">
    <source>
        <dbReference type="EMBL" id="MET3690633.1"/>
    </source>
</evidence>
<organism evidence="2 3">
    <name type="scientific">Methylobacterium goesingense</name>
    <dbReference type="NCBI Taxonomy" id="243690"/>
    <lineage>
        <taxon>Bacteria</taxon>
        <taxon>Pseudomonadati</taxon>
        <taxon>Pseudomonadota</taxon>
        <taxon>Alphaproteobacteria</taxon>
        <taxon>Hyphomicrobiales</taxon>
        <taxon>Methylobacteriaceae</taxon>
        <taxon>Methylobacterium</taxon>
    </lineage>
</organism>
<comment type="caution">
    <text evidence="2">The sequence shown here is derived from an EMBL/GenBank/DDBJ whole genome shotgun (WGS) entry which is preliminary data.</text>
</comment>
<feature type="region of interest" description="Disordered" evidence="1">
    <location>
        <begin position="1"/>
        <end position="42"/>
    </location>
</feature>
<feature type="compositionally biased region" description="Low complexity" evidence="1">
    <location>
        <begin position="26"/>
        <end position="36"/>
    </location>
</feature>
<proteinExistence type="predicted"/>